<organism evidence="1 2">
    <name type="scientific">Methanocella conradii (strain DSM 24694 / JCM 17849 / CGMCC 1.5162 / HZ254)</name>
    <dbReference type="NCBI Taxonomy" id="1041930"/>
    <lineage>
        <taxon>Archaea</taxon>
        <taxon>Methanobacteriati</taxon>
        <taxon>Methanobacteriota</taxon>
        <taxon>Stenosarchaea group</taxon>
        <taxon>Methanomicrobia</taxon>
        <taxon>Methanocellales</taxon>
        <taxon>Methanocellaceae</taxon>
        <taxon>Methanocella</taxon>
    </lineage>
</organism>
<dbReference type="eggNOG" id="arCOG04418">
    <property type="taxonomic scope" value="Archaea"/>
</dbReference>
<dbReference type="Proteomes" id="UP000005233">
    <property type="component" value="Chromosome"/>
</dbReference>
<dbReference type="KEGG" id="mez:Mtc_1202"/>
<dbReference type="EMBL" id="CP003243">
    <property type="protein sequence ID" value="AFC99955.1"/>
    <property type="molecule type" value="Genomic_DNA"/>
</dbReference>
<proteinExistence type="predicted"/>
<evidence type="ECO:0000313" key="1">
    <source>
        <dbReference type="EMBL" id="AFC99955.1"/>
    </source>
</evidence>
<accession>H8I8Q1</accession>
<dbReference type="InterPro" id="IPR018716">
    <property type="entry name" value="DUF2240"/>
</dbReference>
<evidence type="ECO:0000313" key="2">
    <source>
        <dbReference type="Proteomes" id="UP000005233"/>
    </source>
</evidence>
<name>H8I8Q1_METCZ</name>
<gene>
    <name evidence="1" type="ordered locus">Mtc_1202</name>
</gene>
<dbReference type="RefSeq" id="WP_014405793.1">
    <property type="nucleotide sequence ID" value="NC_017034.1"/>
</dbReference>
<protein>
    <submittedName>
        <fullName evidence="1">Uncharacterized protein conserved in archaea</fullName>
    </submittedName>
</protein>
<dbReference type="Pfam" id="PF09999">
    <property type="entry name" value="DUF2240"/>
    <property type="match status" value="1"/>
</dbReference>
<reference evidence="1 2" key="1">
    <citation type="journal article" date="2012" name="J. Bacteriol.">
        <title>Complete genome sequence of a thermophilic methanogen, Methanocella conradii HZ254, isolated from Chinese rice field soil.</title>
        <authorList>
            <person name="Lu Z."/>
            <person name="Lu Y."/>
        </authorList>
    </citation>
    <scope>NUCLEOTIDE SEQUENCE [LARGE SCALE GENOMIC DNA]</scope>
    <source>
        <strain evidence="2">DSM 24694 / JCM 17849 / CGMCC 1.5162 / HZ254</strain>
    </source>
</reference>
<dbReference type="HOGENOM" id="CLU_134817_0_0_2"/>
<dbReference type="GeneID" id="11971328"/>
<keyword evidence="2" id="KW-1185">Reference proteome</keyword>
<dbReference type="AlphaFoldDB" id="H8I8Q1"/>
<dbReference type="STRING" id="1041930.Mtc_1202"/>
<sequence length="164" mass="18385">MRQALPSIMEEKVDVDGLKNAIAHVFKGRGKSRLSRTEFTFALAYELKWLTPDESREAIDIALREGLLKEEGGKLVPTFNVKEAQVPRDFRLKLTCRSLFDRTIDLLISAGMSREAALEMAAKKREQYGGLVTPEVAALAIAKEKKLSVEAYIDEAYAQLINNK</sequence>